<dbReference type="Gene3D" id="2.60.40.680">
    <property type="match status" value="1"/>
</dbReference>
<feature type="domain" description="Cohesin" evidence="5">
    <location>
        <begin position="32"/>
        <end position="151"/>
    </location>
</feature>
<evidence type="ECO:0000313" key="9">
    <source>
        <dbReference type="EMBL" id="AEV59499.1"/>
    </source>
</evidence>
<evidence type="ECO:0000256" key="3">
    <source>
        <dbReference type="ARBA" id="ARBA00022737"/>
    </source>
</evidence>
<comment type="subcellular location">
    <subcellularLocation>
        <location evidence="1">Secreted</location>
    </subcellularLocation>
</comment>
<name>G9FFY9_RUMFL</name>
<gene>
    <name evidence="14" type="primary">scaC</name>
</gene>
<dbReference type="EMBL" id="JN110334">
    <property type="protein sequence ID" value="AEV59499.1"/>
    <property type="molecule type" value="Genomic_DNA"/>
</dbReference>
<dbReference type="EMBL" id="JN110336">
    <property type="protein sequence ID" value="AEV59501.1"/>
    <property type="molecule type" value="Genomic_DNA"/>
</dbReference>
<dbReference type="InterPro" id="IPR008965">
    <property type="entry name" value="CBM2/CBM3_carb-bd_dom_sf"/>
</dbReference>
<dbReference type="CDD" id="cd08548">
    <property type="entry name" value="Type_I_cohesin_like"/>
    <property type="match status" value="1"/>
</dbReference>
<dbReference type="AlphaFoldDB" id="G9FFY9"/>
<dbReference type="EMBL" id="JN110331">
    <property type="protein sequence ID" value="AEV59496.1"/>
    <property type="molecule type" value="Genomic_DNA"/>
</dbReference>
<dbReference type="GO" id="GO:0030246">
    <property type="term" value="F:carbohydrate binding"/>
    <property type="evidence" value="ECO:0007669"/>
    <property type="project" value="InterPro"/>
</dbReference>
<dbReference type="GO" id="GO:0000272">
    <property type="term" value="P:polysaccharide catabolic process"/>
    <property type="evidence" value="ECO:0007669"/>
    <property type="project" value="InterPro"/>
</dbReference>
<sequence>MKTNKVIVGAVAAMLSLSVCSVAPVIAASDTVQISVGTDEVAAGEQFTVDVAIKGVPSTKIQGCEFAIKYDPSLISVDSIKAGAITETGASGKGPDSSYPVFDVISNDSDGYATVVWATSLTDSTYWISQDGVFCTISGTASKNAPDNTVAEIEILPIDRDLTSQSGVKNQDIRIGYIKDSKPVAYTVQATNGAVKIGGTSDVLYGDANCDGTVDISDAVLIMQNQANPEKYVISKQGLLNADCVDNPKGVTSTDALAVQMIEAKTFTQISCL</sequence>
<evidence type="ECO:0000256" key="2">
    <source>
        <dbReference type="ARBA" id="ARBA00022525"/>
    </source>
</evidence>
<feature type="signal peptide" evidence="4">
    <location>
        <begin position="1"/>
        <end position="27"/>
    </location>
</feature>
<evidence type="ECO:0000313" key="14">
    <source>
        <dbReference type="EMBL" id="AEV59504.1"/>
    </source>
</evidence>
<proteinExistence type="predicted"/>
<evidence type="ECO:0000313" key="12">
    <source>
        <dbReference type="EMBL" id="AEV59502.1"/>
    </source>
</evidence>
<evidence type="ECO:0000313" key="11">
    <source>
        <dbReference type="EMBL" id="AEV59501.1"/>
    </source>
</evidence>
<dbReference type="Pfam" id="PF00963">
    <property type="entry name" value="Cohesin"/>
    <property type="match status" value="1"/>
</dbReference>
<dbReference type="InterPro" id="IPR002102">
    <property type="entry name" value="Cohesin_dom"/>
</dbReference>
<dbReference type="SUPFAM" id="SSF63446">
    <property type="entry name" value="Type I dockerin domain"/>
    <property type="match status" value="1"/>
</dbReference>
<keyword evidence="3" id="KW-0677">Repeat</keyword>
<dbReference type="InterPro" id="IPR036439">
    <property type="entry name" value="Dockerin_dom_sf"/>
</dbReference>
<dbReference type="EMBL" id="JN110333">
    <property type="protein sequence ID" value="AEV59498.1"/>
    <property type="molecule type" value="Genomic_DNA"/>
</dbReference>
<evidence type="ECO:0000313" key="8">
    <source>
        <dbReference type="EMBL" id="AEV59498.1"/>
    </source>
</evidence>
<evidence type="ECO:0000313" key="7">
    <source>
        <dbReference type="EMBL" id="AEV59497.1"/>
    </source>
</evidence>
<evidence type="ECO:0000256" key="1">
    <source>
        <dbReference type="ARBA" id="ARBA00004613"/>
    </source>
</evidence>
<accession>G9FFY9</accession>
<dbReference type="EMBL" id="JN110337">
    <property type="protein sequence ID" value="AEV59502.1"/>
    <property type="molecule type" value="Genomic_DNA"/>
</dbReference>
<evidence type="ECO:0000313" key="6">
    <source>
        <dbReference type="EMBL" id="AEV59496.1"/>
    </source>
</evidence>
<dbReference type="EMBL" id="JN110335">
    <property type="protein sequence ID" value="AEV59500.1"/>
    <property type="molecule type" value="Genomic_DNA"/>
</dbReference>
<evidence type="ECO:0000313" key="10">
    <source>
        <dbReference type="EMBL" id="AEV59500.1"/>
    </source>
</evidence>
<organism evidence="14">
    <name type="scientific">Ruminococcus flavefaciens</name>
    <dbReference type="NCBI Taxonomy" id="1265"/>
    <lineage>
        <taxon>Bacteria</taxon>
        <taxon>Bacillati</taxon>
        <taxon>Bacillota</taxon>
        <taxon>Clostridia</taxon>
        <taxon>Eubacteriales</taxon>
        <taxon>Oscillospiraceae</taxon>
        <taxon>Ruminococcus</taxon>
    </lineage>
</organism>
<protein>
    <submittedName>
        <fullName evidence="14">Scaffoldin C</fullName>
    </submittedName>
</protein>
<dbReference type="EMBL" id="JN110338">
    <property type="protein sequence ID" value="AEV59503.1"/>
    <property type="molecule type" value="Genomic_DNA"/>
</dbReference>
<dbReference type="GO" id="GO:0005576">
    <property type="term" value="C:extracellular region"/>
    <property type="evidence" value="ECO:0007669"/>
    <property type="project" value="UniProtKB-SubCell"/>
</dbReference>
<keyword evidence="4" id="KW-0732">Signal</keyword>
<dbReference type="EMBL" id="JN110332">
    <property type="protein sequence ID" value="AEV59497.1"/>
    <property type="molecule type" value="Genomic_DNA"/>
</dbReference>
<evidence type="ECO:0000313" key="13">
    <source>
        <dbReference type="EMBL" id="AEV59503.1"/>
    </source>
</evidence>
<dbReference type="SUPFAM" id="SSF49384">
    <property type="entry name" value="Carbohydrate-binding domain"/>
    <property type="match status" value="1"/>
</dbReference>
<feature type="chain" id="PRO_5007665235" evidence="4">
    <location>
        <begin position="28"/>
        <end position="273"/>
    </location>
</feature>
<dbReference type="EMBL" id="JN110339">
    <property type="protein sequence ID" value="AEV59504.1"/>
    <property type="molecule type" value="Genomic_DNA"/>
</dbReference>
<evidence type="ECO:0000259" key="5">
    <source>
        <dbReference type="Pfam" id="PF00963"/>
    </source>
</evidence>
<dbReference type="Gene3D" id="1.10.1330.10">
    <property type="entry name" value="Dockerin domain"/>
    <property type="match status" value="1"/>
</dbReference>
<reference evidence="14" key="1">
    <citation type="journal article" date="2011" name="PLoS ONE">
        <title>Cellulosomics, a Gene-Centric Approach to Investigating the Intraspecific Diversity and Adaptation of Ruminococcus flavefaciens within the Rumen.</title>
        <authorList>
            <person name="Brulc J.M."/>
            <person name="Yeoman C.J."/>
            <person name="Wilson M.K."/>
            <person name="Berg Miller M.E."/>
            <person name="Jeraldo P."/>
            <person name="Jindou S."/>
            <person name="Goldenfeld N."/>
            <person name="Flint H.J."/>
            <person name="Lamed R."/>
            <person name="Borovok I."/>
            <person name="Vodovnik M."/>
            <person name="Nelson K.E."/>
            <person name="Bayer E.A."/>
            <person name="White B.A."/>
        </authorList>
    </citation>
    <scope>NUCLEOTIDE SEQUENCE</scope>
    <source>
        <strain evidence="6">AJW88F018</strain>
        <strain evidence="7">B640F010</strain>
        <strain evidence="14">HB648F31</strain>
        <strain evidence="11">HC648F310</strain>
        <strain evidence="12">HM648F328</strain>
        <strain evidence="13">HS648F36</strain>
        <strain evidence="10">N640F020</strain>
        <strain evidence="8">O640F021</strain>
        <strain evidence="9">YT718P069</strain>
    </source>
</reference>
<keyword evidence="2" id="KW-0964">Secreted</keyword>
<evidence type="ECO:0000256" key="4">
    <source>
        <dbReference type="SAM" id="SignalP"/>
    </source>
</evidence>